<gene>
    <name evidence="3" type="ORF">DCF82_00945</name>
</gene>
<dbReference type="InterPro" id="IPR050611">
    <property type="entry name" value="ABCF"/>
</dbReference>
<evidence type="ECO:0000259" key="2">
    <source>
        <dbReference type="Pfam" id="PF00005"/>
    </source>
</evidence>
<keyword evidence="1" id="KW-0677">Repeat</keyword>
<accession>A0A3B8WF70</accession>
<dbReference type="GO" id="GO:0016887">
    <property type="term" value="F:ATP hydrolysis activity"/>
    <property type="evidence" value="ECO:0007669"/>
    <property type="project" value="InterPro"/>
</dbReference>
<dbReference type="SUPFAM" id="SSF52540">
    <property type="entry name" value="P-loop containing nucleoside triphosphate hydrolases"/>
    <property type="match status" value="1"/>
</dbReference>
<dbReference type="PANTHER" id="PTHR19211:SF14">
    <property type="entry name" value="ATP-BINDING CASSETTE SUB-FAMILY F MEMBER 1"/>
    <property type="match status" value="1"/>
</dbReference>
<evidence type="ECO:0000256" key="1">
    <source>
        <dbReference type="ARBA" id="ARBA00022737"/>
    </source>
</evidence>
<comment type="caution">
    <text evidence="3">The sequence shown here is derived from an EMBL/GenBank/DDBJ whole genome shotgun (WGS) entry which is preliminary data.</text>
</comment>
<dbReference type="Pfam" id="PF00005">
    <property type="entry name" value="ABC_tran"/>
    <property type="match status" value="1"/>
</dbReference>
<protein>
    <submittedName>
        <fullName evidence="3">ABC transporter ATP-binding protein</fullName>
    </submittedName>
</protein>
<name>A0A3B8WF70_MARNT</name>
<dbReference type="Proteomes" id="UP000261325">
    <property type="component" value="Unassembled WGS sequence"/>
</dbReference>
<dbReference type="Gene3D" id="3.40.50.300">
    <property type="entry name" value="P-loop containing nucleotide triphosphate hydrolases"/>
    <property type="match status" value="1"/>
</dbReference>
<proteinExistence type="predicted"/>
<keyword evidence="3" id="KW-0067">ATP-binding</keyword>
<dbReference type="EMBL" id="DLYI01000010">
    <property type="protein sequence ID" value="HAC26382.1"/>
    <property type="molecule type" value="Genomic_DNA"/>
</dbReference>
<keyword evidence="3" id="KW-0547">Nucleotide-binding</keyword>
<feature type="non-terminal residue" evidence="3">
    <location>
        <position position="1"/>
    </location>
</feature>
<dbReference type="InterPro" id="IPR003439">
    <property type="entry name" value="ABC_transporter-like_ATP-bd"/>
</dbReference>
<sequence>HGELDIHEAWSAPRRAETLLRGLGFADSDAERPVSAFSGGWRIRLNLAQALMRPSDLLLLDEPTN</sequence>
<feature type="domain" description="ABC transporter" evidence="2">
    <location>
        <begin position="12"/>
        <end position="65"/>
    </location>
</feature>
<dbReference type="AlphaFoldDB" id="A0A3B8WF70"/>
<evidence type="ECO:0000313" key="4">
    <source>
        <dbReference type="Proteomes" id="UP000261325"/>
    </source>
</evidence>
<dbReference type="PANTHER" id="PTHR19211">
    <property type="entry name" value="ATP-BINDING TRANSPORT PROTEIN-RELATED"/>
    <property type="match status" value="1"/>
</dbReference>
<reference evidence="3 4" key="1">
    <citation type="journal article" date="2018" name="Nat. Biotechnol.">
        <title>A standardized bacterial taxonomy based on genome phylogeny substantially revises the tree of life.</title>
        <authorList>
            <person name="Parks D.H."/>
            <person name="Chuvochina M."/>
            <person name="Waite D.W."/>
            <person name="Rinke C."/>
            <person name="Skarshewski A."/>
            <person name="Chaumeil P.A."/>
            <person name="Hugenholtz P."/>
        </authorList>
    </citation>
    <scope>NUCLEOTIDE SEQUENCE [LARGE SCALE GENOMIC DNA]</scope>
    <source>
        <strain evidence="3">UBA9049</strain>
    </source>
</reference>
<dbReference type="GO" id="GO:0005524">
    <property type="term" value="F:ATP binding"/>
    <property type="evidence" value="ECO:0007669"/>
    <property type="project" value="UniProtKB-KW"/>
</dbReference>
<dbReference type="InterPro" id="IPR027417">
    <property type="entry name" value="P-loop_NTPase"/>
</dbReference>
<evidence type="ECO:0000313" key="3">
    <source>
        <dbReference type="EMBL" id="HAC26382.1"/>
    </source>
</evidence>
<organism evidence="3 4">
    <name type="scientific">Marinobacter nauticus</name>
    <name type="common">Marinobacter hydrocarbonoclasticus</name>
    <name type="synonym">Marinobacter aquaeolei</name>
    <dbReference type="NCBI Taxonomy" id="2743"/>
    <lineage>
        <taxon>Bacteria</taxon>
        <taxon>Pseudomonadati</taxon>
        <taxon>Pseudomonadota</taxon>
        <taxon>Gammaproteobacteria</taxon>
        <taxon>Pseudomonadales</taxon>
        <taxon>Marinobacteraceae</taxon>
        <taxon>Marinobacter</taxon>
    </lineage>
</organism>
<feature type="non-terminal residue" evidence="3">
    <location>
        <position position="65"/>
    </location>
</feature>